<reference evidence="1 2" key="1">
    <citation type="submission" date="2014-06" db="EMBL/GenBank/DDBJ databases">
        <authorList>
            <person name="Urmite Genomes Urmite Genomes"/>
        </authorList>
    </citation>
    <scope>NUCLEOTIDE SEQUENCE [LARGE SCALE GENOMIC DNA]</scope>
</reference>
<protein>
    <submittedName>
        <fullName evidence="1">Uncharacterized protein</fullName>
    </submittedName>
</protein>
<keyword evidence="2" id="KW-1185">Reference proteome</keyword>
<evidence type="ECO:0000313" key="1">
    <source>
        <dbReference type="EMBL" id="CDZ79084.1"/>
    </source>
</evidence>
<proteinExistence type="predicted"/>
<evidence type="ECO:0000313" key="2">
    <source>
        <dbReference type="Proteomes" id="UP000044071"/>
    </source>
</evidence>
<dbReference type="STRING" id="1034943.BN59_03401"/>
<dbReference type="EMBL" id="CCSB01000004">
    <property type="protein sequence ID" value="CDZ79084.1"/>
    <property type="molecule type" value="Genomic_DNA"/>
</dbReference>
<organism evidence="1 2">
    <name type="scientific">Legionella massiliensis</name>
    <dbReference type="NCBI Taxonomy" id="1034943"/>
    <lineage>
        <taxon>Bacteria</taxon>
        <taxon>Pseudomonadati</taxon>
        <taxon>Pseudomonadota</taxon>
        <taxon>Gammaproteobacteria</taxon>
        <taxon>Legionellales</taxon>
        <taxon>Legionellaceae</taxon>
        <taxon>Legionella</taxon>
    </lineage>
</organism>
<name>A0A078L4T0_9GAMM</name>
<sequence length="80" mass="9421">MGSGACYKFEKNDLEGMPLRESYLLQTLPRAIKKVRELELAEISKKIFLSYKCVCEEMNQDPYSFAAHEHHLRVLKKLRF</sequence>
<dbReference type="AlphaFoldDB" id="A0A078L4T0"/>
<gene>
    <name evidence="1" type="ORF">BN59_03401</name>
</gene>
<accession>A0A078L4T0</accession>
<dbReference type="Proteomes" id="UP000044071">
    <property type="component" value="Unassembled WGS sequence"/>
</dbReference>